<gene>
    <name evidence="7" type="primary">vnfA</name>
    <name evidence="7" type="ORF">PS662_04863</name>
</gene>
<dbReference type="EMBL" id="CABVHK010000018">
    <property type="protein sequence ID" value="VVN30645.1"/>
    <property type="molecule type" value="Genomic_DNA"/>
</dbReference>
<dbReference type="InterPro" id="IPR058031">
    <property type="entry name" value="AAA_lid_NorR"/>
</dbReference>
<dbReference type="SUPFAM" id="SSF46689">
    <property type="entry name" value="Homeodomain-like"/>
    <property type="match status" value="1"/>
</dbReference>
<keyword evidence="2" id="KW-0067">ATP-binding</keyword>
<protein>
    <submittedName>
        <fullName evidence="7">Nitrogen fixation protein VnfA</fullName>
    </submittedName>
</protein>
<sequence length="184" mass="21159">MTANPLSPRRDRPGDILPLTRHFVETYSQRLGYGTITISKEAELKLRGYSWPGNICELENVIHHTLLICRNGVIERDDLRLSNMRIERQNDYRGNVDDSPEALLDQAFQKLFEQQAGALHEKVEDALLRAAYRFSHYNQVHTAALLGLSRNVTRTRLIRIGELAVNKRRPTLNVQGERLMQLSI</sequence>
<evidence type="ECO:0000256" key="3">
    <source>
        <dbReference type="ARBA" id="ARBA00023015"/>
    </source>
</evidence>
<keyword evidence="3" id="KW-0805">Transcription regulation</keyword>
<dbReference type="Pfam" id="PF25601">
    <property type="entry name" value="AAA_lid_14"/>
    <property type="match status" value="1"/>
</dbReference>
<dbReference type="Gene3D" id="1.10.8.60">
    <property type="match status" value="1"/>
</dbReference>
<dbReference type="Gene3D" id="1.10.10.60">
    <property type="entry name" value="Homeodomain-like"/>
    <property type="match status" value="1"/>
</dbReference>
<evidence type="ECO:0000256" key="2">
    <source>
        <dbReference type="ARBA" id="ARBA00022840"/>
    </source>
</evidence>
<dbReference type="InterPro" id="IPR002078">
    <property type="entry name" value="Sigma_54_int"/>
</dbReference>
<dbReference type="InterPro" id="IPR009057">
    <property type="entry name" value="Homeodomain-like_sf"/>
</dbReference>
<evidence type="ECO:0000313" key="8">
    <source>
        <dbReference type="Proteomes" id="UP000326953"/>
    </source>
</evidence>
<dbReference type="PANTHER" id="PTHR32071:SF21">
    <property type="entry name" value="TRANSCRIPTIONAL REGULATORY PROTEIN FLGR"/>
    <property type="match status" value="1"/>
</dbReference>
<feature type="domain" description="Sigma-54 factor interaction" evidence="6">
    <location>
        <begin position="1"/>
        <end position="67"/>
    </location>
</feature>
<dbReference type="PANTHER" id="PTHR32071">
    <property type="entry name" value="TRANSCRIPTIONAL REGULATORY PROTEIN"/>
    <property type="match status" value="1"/>
</dbReference>
<accession>A0A5E6WPP2</accession>
<evidence type="ECO:0000256" key="1">
    <source>
        <dbReference type="ARBA" id="ARBA00022741"/>
    </source>
</evidence>
<name>A0A5E6WPP2_PSEFL</name>
<dbReference type="Proteomes" id="UP000326953">
    <property type="component" value="Unassembled WGS sequence"/>
</dbReference>
<evidence type="ECO:0000259" key="6">
    <source>
        <dbReference type="PROSITE" id="PS50045"/>
    </source>
</evidence>
<evidence type="ECO:0000313" key="7">
    <source>
        <dbReference type="EMBL" id="VVN30645.1"/>
    </source>
</evidence>
<keyword evidence="5" id="KW-0804">Transcription</keyword>
<dbReference type="GO" id="GO:0003677">
    <property type="term" value="F:DNA binding"/>
    <property type="evidence" value="ECO:0007669"/>
    <property type="project" value="UniProtKB-KW"/>
</dbReference>
<keyword evidence="4" id="KW-0238">DNA-binding</keyword>
<dbReference type="AlphaFoldDB" id="A0A5E6WPP2"/>
<dbReference type="InterPro" id="IPR027417">
    <property type="entry name" value="P-loop_NTPase"/>
</dbReference>
<keyword evidence="1" id="KW-0547">Nucleotide-binding</keyword>
<evidence type="ECO:0000256" key="4">
    <source>
        <dbReference type="ARBA" id="ARBA00023125"/>
    </source>
</evidence>
<reference evidence="7 8" key="1">
    <citation type="submission" date="2019-09" db="EMBL/GenBank/DDBJ databases">
        <authorList>
            <person name="Chandra G."/>
            <person name="Truman W A."/>
        </authorList>
    </citation>
    <scope>NUCLEOTIDE SEQUENCE [LARGE SCALE GENOMIC DNA]</scope>
    <source>
        <strain evidence="7">PS662</strain>
    </source>
</reference>
<dbReference type="GO" id="GO:0005524">
    <property type="term" value="F:ATP binding"/>
    <property type="evidence" value="ECO:0007669"/>
    <property type="project" value="UniProtKB-KW"/>
</dbReference>
<dbReference type="GO" id="GO:0006355">
    <property type="term" value="P:regulation of DNA-templated transcription"/>
    <property type="evidence" value="ECO:0007669"/>
    <property type="project" value="InterPro"/>
</dbReference>
<evidence type="ECO:0000256" key="5">
    <source>
        <dbReference type="ARBA" id="ARBA00023163"/>
    </source>
</evidence>
<proteinExistence type="predicted"/>
<dbReference type="SUPFAM" id="SSF52540">
    <property type="entry name" value="P-loop containing nucleoside triphosphate hydrolases"/>
    <property type="match status" value="1"/>
</dbReference>
<dbReference type="PROSITE" id="PS50045">
    <property type="entry name" value="SIGMA54_INTERACT_4"/>
    <property type="match status" value="1"/>
</dbReference>
<organism evidence="7 8">
    <name type="scientific">Pseudomonas fluorescens</name>
    <dbReference type="NCBI Taxonomy" id="294"/>
    <lineage>
        <taxon>Bacteria</taxon>
        <taxon>Pseudomonadati</taxon>
        <taxon>Pseudomonadota</taxon>
        <taxon>Gammaproteobacteria</taxon>
        <taxon>Pseudomonadales</taxon>
        <taxon>Pseudomonadaceae</taxon>
        <taxon>Pseudomonas</taxon>
    </lineage>
</organism>